<organism evidence="2 3">
    <name type="scientific">Scophthalmus maximus</name>
    <name type="common">Turbot</name>
    <name type="synonym">Psetta maxima</name>
    <dbReference type="NCBI Taxonomy" id="52904"/>
    <lineage>
        <taxon>Eukaryota</taxon>
        <taxon>Metazoa</taxon>
        <taxon>Chordata</taxon>
        <taxon>Craniata</taxon>
        <taxon>Vertebrata</taxon>
        <taxon>Euteleostomi</taxon>
        <taxon>Actinopterygii</taxon>
        <taxon>Neopterygii</taxon>
        <taxon>Teleostei</taxon>
        <taxon>Neoteleostei</taxon>
        <taxon>Acanthomorphata</taxon>
        <taxon>Carangaria</taxon>
        <taxon>Pleuronectiformes</taxon>
        <taxon>Pleuronectoidei</taxon>
        <taxon>Scophthalmidae</taxon>
        <taxon>Scophthalmus</taxon>
    </lineage>
</organism>
<accession>A0A6A4SNR3</accession>
<sequence>MVNCEIKVIDSFHIAAAAAGRFADSRRGGRSGEDVNNHGGCWRTLTDEAPRGEPGVDEAEGGHDVPQVTAS</sequence>
<evidence type="ECO:0000313" key="3">
    <source>
        <dbReference type="Proteomes" id="UP000438429"/>
    </source>
</evidence>
<comment type="caution">
    <text evidence="2">The sequence shown here is derived from an EMBL/GenBank/DDBJ whole genome shotgun (WGS) entry which is preliminary data.</text>
</comment>
<feature type="compositionally biased region" description="Basic and acidic residues" evidence="1">
    <location>
        <begin position="23"/>
        <end position="36"/>
    </location>
</feature>
<dbReference type="AlphaFoldDB" id="A0A6A4SNR3"/>
<evidence type="ECO:0000256" key="1">
    <source>
        <dbReference type="SAM" id="MobiDB-lite"/>
    </source>
</evidence>
<dbReference type="EMBL" id="VEVO01000012">
    <property type="protein sequence ID" value="KAF0034195.1"/>
    <property type="molecule type" value="Genomic_DNA"/>
</dbReference>
<evidence type="ECO:0000313" key="2">
    <source>
        <dbReference type="EMBL" id="KAF0034195.1"/>
    </source>
</evidence>
<dbReference type="Proteomes" id="UP000438429">
    <property type="component" value="Unassembled WGS sequence"/>
</dbReference>
<protein>
    <submittedName>
        <fullName evidence="2">Uncharacterized protein</fullName>
    </submittedName>
</protein>
<feature type="region of interest" description="Disordered" evidence="1">
    <location>
        <begin position="22"/>
        <end position="71"/>
    </location>
</feature>
<reference evidence="2 3" key="1">
    <citation type="submission" date="2019-06" db="EMBL/GenBank/DDBJ databases">
        <title>Draft genomes of female and male turbot (Scophthalmus maximus).</title>
        <authorList>
            <person name="Xu H."/>
            <person name="Xu X.-W."/>
            <person name="Shao C."/>
            <person name="Chen S."/>
        </authorList>
    </citation>
    <scope>NUCLEOTIDE SEQUENCE [LARGE SCALE GENOMIC DNA]</scope>
    <source>
        <strain evidence="2">Ysfricsl-2016a</strain>
        <tissue evidence="2">Blood</tissue>
    </source>
</reference>
<proteinExistence type="predicted"/>
<name>A0A6A4SNR3_SCOMX</name>
<gene>
    <name evidence="2" type="ORF">F2P81_014261</name>
</gene>